<keyword evidence="2" id="KW-0507">mRNA processing</keyword>
<evidence type="ECO:0000256" key="6">
    <source>
        <dbReference type="SAM" id="Coils"/>
    </source>
</evidence>
<keyword evidence="10" id="KW-1185">Reference proteome</keyword>
<evidence type="ECO:0000313" key="10">
    <source>
        <dbReference type="Proteomes" id="UP000485058"/>
    </source>
</evidence>
<gene>
    <name evidence="9" type="ORF">HaLaN_24934</name>
</gene>
<dbReference type="InterPro" id="IPR010491">
    <property type="entry name" value="PRP1_N"/>
</dbReference>
<dbReference type="Gene3D" id="1.25.40.10">
    <property type="entry name" value="Tetratricopeptide repeat domain"/>
    <property type="match status" value="3"/>
</dbReference>
<dbReference type="GO" id="GO:0080188">
    <property type="term" value="P:gene silencing by siRNA-directed DNA methylation"/>
    <property type="evidence" value="ECO:0007669"/>
    <property type="project" value="TreeGrafter"/>
</dbReference>
<accession>A0A6A0A3Z2</accession>
<evidence type="ECO:0000256" key="1">
    <source>
        <dbReference type="ARBA" id="ARBA00004123"/>
    </source>
</evidence>
<dbReference type="Pfam" id="PF13181">
    <property type="entry name" value="TPR_8"/>
    <property type="match status" value="1"/>
</dbReference>
<dbReference type="InterPro" id="IPR045075">
    <property type="entry name" value="Syf1-like"/>
</dbReference>
<name>A0A6A0A3Z2_HAELA</name>
<dbReference type="InterPro" id="IPR019734">
    <property type="entry name" value="TPR_rpt"/>
</dbReference>
<keyword evidence="6" id="KW-0175">Coiled coil</keyword>
<evidence type="ECO:0000256" key="4">
    <source>
        <dbReference type="ARBA" id="ARBA00023187"/>
    </source>
</evidence>
<dbReference type="Pfam" id="PF13428">
    <property type="entry name" value="TPR_14"/>
    <property type="match status" value="1"/>
</dbReference>
<dbReference type="SMART" id="SM00386">
    <property type="entry name" value="HAT"/>
    <property type="match status" value="9"/>
</dbReference>
<organism evidence="9 10">
    <name type="scientific">Haematococcus lacustris</name>
    <name type="common">Green alga</name>
    <name type="synonym">Haematococcus pluvialis</name>
    <dbReference type="NCBI Taxonomy" id="44745"/>
    <lineage>
        <taxon>Eukaryota</taxon>
        <taxon>Viridiplantae</taxon>
        <taxon>Chlorophyta</taxon>
        <taxon>core chlorophytes</taxon>
        <taxon>Chlorophyceae</taxon>
        <taxon>CS clade</taxon>
        <taxon>Chlamydomonadales</taxon>
        <taxon>Haematococcaceae</taxon>
        <taxon>Haematococcus</taxon>
    </lineage>
</organism>
<evidence type="ECO:0000256" key="3">
    <source>
        <dbReference type="ARBA" id="ARBA00022737"/>
    </source>
</evidence>
<reference evidence="9 10" key="1">
    <citation type="submission" date="2020-02" db="EMBL/GenBank/DDBJ databases">
        <title>Draft genome sequence of Haematococcus lacustris strain NIES-144.</title>
        <authorList>
            <person name="Morimoto D."/>
            <person name="Nakagawa S."/>
            <person name="Yoshida T."/>
            <person name="Sawayama S."/>
        </authorList>
    </citation>
    <scope>NUCLEOTIDE SEQUENCE [LARGE SCALE GENOMIC DNA]</scope>
    <source>
        <strain evidence="9 10">NIES-144</strain>
    </source>
</reference>
<comment type="subcellular location">
    <subcellularLocation>
        <location evidence="1">Nucleus</location>
    </subcellularLocation>
</comment>
<dbReference type="EMBL" id="BLLF01003223">
    <property type="protein sequence ID" value="GFH26738.1"/>
    <property type="molecule type" value="Genomic_DNA"/>
</dbReference>
<keyword evidence="4" id="KW-0508">mRNA splicing</keyword>
<evidence type="ECO:0000256" key="5">
    <source>
        <dbReference type="ARBA" id="ARBA00023242"/>
    </source>
</evidence>
<dbReference type="GO" id="GO:0046540">
    <property type="term" value="C:U4/U6 x U5 tri-snRNP complex"/>
    <property type="evidence" value="ECO:0007669"/>
    <property type="project" value="TreeGrafter"/>
</dbReference>
<dbReference type="PANTHER" id="PTHR11246">
    <property type="entry name" value="PRE-MRNA SPLICING FACTOR"/>
    <property type="match status" value="1"/>
</dbReference>
<evidence type="ECO:0000256" key="7">
    <source>
        <dbReference type="SAM" id="MobiDB-lite"/>
    </source>
</evidence>
<feature type="compositionally biased region" description="Polar residues" evidence="7">
    <location>
        <begin position="125"/>
        <end position="141"/>
    </location>
</feature>
<dbReference type="AlphaFoldDB" id="A0A6A0A3Z2"/>
<comment type="caution">
    <text evidence="9">The sequence shown here is derived from an EMBL/GenBank/DDBJ whole genome shotgun (WGS) entry which is preliminary data.</text>
</comment>
<dbReference type="GO" id="GO:0071013">
    <property type="term" value="C:catalytic step 2 spliceosome"/>
    <property type="evidence" value="ECO:0007669"/>
    <property type="project" value="TreeGrafter"/>
</dbReference>
<dbReference type="Pfam" id="PF06424">
    <property type="entry name" value="PRP1_N"/>
    <property type="match status" value="1"/>
</dbReference>
<dbReference type="SUPFAM" id="SSF48452">
    <property type="entry name" value="TPR-like"/>
    <property type="match status" value="2"/>
</dbReference>
<feature type="domain" description="PRP1 splicing factor N-terminal" evidence="8">
    <location>
        <begin position="8"/>
        <end position="90"/>
    </location>
</feature>
<dbReference type="GO" id="GO:0000244">
    <property type="term" value="P:spliceosomal tri-snRNP complex assembly"/>
    <property type="evidence" value="ECO:0007669"/>
    <property type="project" value="TreeGrafter"/>
</dbReference>
<dbReference type="Proteomes" id="UP000485058">
    <property type="component" value="Unassembled WGS sequence"/>
</dbReference>
<evidence type="ECO:0000256" key="2">
    <source>
        <dbReference type="ARBA" id="ARBA00022664"/>
    </source>
</evidence>
<evidence type="ECO:0000259" key="8">
    <source>
        <dbReference type="Pfam" id="PF06424"/>
    </source>
</evidence>
<dbReference type="InterPro" id="IPR003107">
    <property type="entry name" value="HAT"/>
</dbReference>
<protein>
    <submittedName>
        <fullName evidence="9">TPR_REGION domain-containing protein</fullName>
    </submittedName>
</protein>
<dbReference type="PANTHER" id="PTHR11246:SF1">
    <property type="entry name" value="PRE-MRNA-PROCESSING FACTOR 6"/>
    <property type="match status" value="1"/>
</dbReference>
<dbReference type="GO" id="GO:2000636">
    <property type="term" value="P:positive regulation of primary miRNA processing"/>
    <property type="evidence" value="ECO:0007669"/>
    <property type="project" value="TreeGrafter"/>
</dbReference>
<keyword evidence="5" id="KW-0539">Nucleus</keyword>
<dbReference type="InterPro" id="IPR011990">
    <property type="entry name" value="TPR-like_helical_dom_sf"/>
</dbReference>
<sequence>MLCGAIAGALAGGTYDEDDKEADEIWDAVDKYMDERRRERREKRLKEEIERYRAENPKITEQFADLKRKLSEVSSDEWDAIPEIGDYTIKKKQMRQSFAPVPDTLLSKAAAEKQTSKSIDPALSGLTTPSPMGGTHSTVSDLTAIGEGRGTVLGLKLDRMADSVTGQTVVDPKGYLTDLKSMTLKSDADIADIKKARLLLKSVIQTNPNHAPGWVAIARLEELAGNLLEARKMLQEACERCPKSEDVWLEASRMYAKQSRENAKAVLARGVGQIPDSVRLWTAAAALETDKVAQLRVLKKALERVPYSVSLWKAAIELVDVDDAKVMLDRAVECCPNQVDLWLALARLETYDNAKKVLNRARKALPAEQSIWVTAAQLEEANGNADMADKIVTRALRALESVGVVVTRESWIGFAEQAERTNMVATCRALVRAIALYHIDDEDREATLVGDAEEALKKHPPCVEVSRVLYAIALENFPGKETIWRAAAQLEMTHGTPARVEELLMRAVKYCPQAEVLWLMAAKHRWRVMNDVPGARRVLEGAFEANPDSEEIWLAAVKLEFENDEVPRAKLLLSRARMGNAGSYARVWMKSAIVERQLGNDTEERVLLEEGIRRFPTFEKLYLQLGQLEERLGRLEAARAAYRRVVC</sequence>
<keyword evidence="3" id="KW-0677">Repeat</keyword>
<feature type="coiled-coil region" evidence="6">
    <location>
        <begin position="618"/>
        <end position="645"/>
    </location>
</feature>
<evidence type="ECO:0000313" key="9">
    <source>
        <dbReference type="EMBL" id="GFH26738.1"/>
    </source>
</evidence>
<feature type="coiled-coil region" evidence="6">
    <location>
        <begin position="35"/>
        <end position="69"/>
    </location>
</feature>
<feature type="region of interest" description="Disordered" evidence="7">
    <location>
        <begin position="120"/>
        <end position="141"/>
    </location>
</feature>
<proteinExistence type="predicted"/>